<comment type="function">
    <text evidence="6">Hydrolase that can remove conjugated ubiquitin from proteins and may therefore play an important regulatory role at the level of protein turnover by preventing degradation.</text>
</comment>
<comment type="catalytic activity">
    <reaction evidence="1 6">
        <text>Thiol-dependent hydrolysis of ester, thioester, amide, peptide and isopeptide bonds formed by the C-terminal Gly of ubiquitin (a 76-residue protein attached to proteins as an intracellular targeting signal).</text>
        <dbReference type="EC" id="3.4.19.12"/>
    </reaction>
</comment>
<dbReference type="InterPro" id="IPR029071">
    <property type="entry name" value="Ubiquitin-like_domsf"/>
</dbReference>
<keyword evidence="9" id="KW-1185">Reference proteome</keyword>
<dbReference type="SUPFAM" id="SSF54236">
    <property type="entry name" value="Ubiquitin-like"/>
    <property type="match status" value="1"/>
</dbReference>
<dbReference type="PANTHER" id="PTHR13312:SF0">
    <property type="entry name" value="UBIQUITIN THIOESTERASE OTU1"/>
    <property type="match status" value="1"/>
</dbReference>
<dbReference type="PROSITE" id="PS50802">
    <property type="entry name" value="OTU"/>
    <property type="match status" value="1"/>
</dbReference>
<proteinExistence type="predicted"/>
<evidence type="ECO:0000256" key="2">
    <source>
        <dbReference type="ARBA" id="ARBA00022670"/>
    </source>
</evidence>
<dbReference type="Proteomes" id="UP000078046">
    <property type="component" value="Unassembled WGS sequence"/>
</dbReference>
<evidence type="ECO:0000313" key="9">
    <source>
        <dbReference type="Proteomes" id="UP000078046"/>
    </source>
</evidence>
<name>A0A177B3L8_9BILA</name>
<keyword evidence="5 6" id="KW-0788">Thiol protease</keyword>
<dbReference type="OrthoDB" id="65596at2759"/>
<organism evidence="8 9">
    <name type="scientific">Intoshia linei</name>
    <dbReference type="NCBI Taxonomy" id="1819745"/>
    <lineage>
        <taxon>Eukaryota</taxon>
        <taxon>Metazoa</taxon>
        <taxon>Spiralia</taxon>
        <taxon>Lophotrochozoa</taxon>
        <taxon>Mesozoa</taxon>
        <taxon>Orthonectida</taxon>
        <taxon>Rhopaluridae</taxon>
        <taxon>Intoshia</taxon>
    </lineage>
</organism>
<keyword evidence="2" id="KW-0645">Protease</keyword>
<dbReference type="Gene3D" id="3.90.70.80">
    <property type="match status" value="1"/>
</dbReference>
<evidence type="ECO:0000313" key="8">
    <source>
        <dbReference type="EMBL" id="OAF68004.1"/>
    </source>
</evidence>
<dbReference type="GO" id="GO:0030968">
    <property type="term" value="P:endoplasmic reticulum unfolded protein response"/>
    <property type="evidence" value="ECO:0007669"/>
    <property type="project" value="TreeGrafter"/>
</dbReference>
<gene>
    <name evidence="8" type="ORF">A3Q56_04266</name>
</gene>
<dbReference type="GO" id="GO:0036503">
    <property type="term" value="P:ERAD pathway"/>
    <property type="evidence" value="ECO:0007669"/>
    <property type="project" value="TreeGrafter"/>
</dbReference>
<protein>
    <recommendedName>
        <fullName evidence="6">Ubiquitin thioesterase OTU</fullName>
        <ecNumber evidence="6">3.4.19.12</ecNumber>
    </recommendedName>
</protein>
<comment type="subcellular location">
    <subcellularLocation>
        <location evidence="6">Cytoplasm</location>
    </subcellularLocation>
</comment>
<dbReference type="InterPro" id="IPR003323">
    <property type="entry name" value="OTU_dom"/>
</dbReference>
<dbReference type="PANTHER" id="PTHR13312">
    <property type="entry name" value="HIV-INDUCED PROTEIN-7-LIKE PROTEASE"/>
    <property type="match status" value="1"/>
</dbReference>
<dbReference type="InterPro" id="IPR048857">
    <property type="entry name" value="OTU1_Ubl"/>
</dbReference>
<keyword evidence="3 6" id="KW-0833">Ubl conjugation pathway</keyword>
<dbReference type="Pfam" id="PF21403">
    <property type="entry name" value="OTU1_UBXL"/>
    <property type="match status" value="1"/>
</dbReference>
<dbReference type="EC" id="3.4.19.12" evidence="6"/>
<evidence type="ECO:0000259" key="7">
    <source>
        <dbReference type="PROSITE" id="PS50802"/>
    </source>
</evidence>
<dbReference type="Gene3D" id="3.10.20.90">
    <property type="entry name" value="Phosphatidylinositol 3-kinase Catalytic Subunit, Chain A, domain 1"/>
    <property type="match status" value="1"/>
</dbReference>
<feature type="domain" description="OTU" evidence="7">
    <location>
        <begin position="95"/>
        <end position="214"/>
    </location>
</feature>
<dbReference type="EMBL" id="LWCA01000532">
    <property type="protein sequence ID" value="OAF68004.1"/>
    <property type="molecule type" value="Genomic_DNA"/>
</dbReference>
<dbReference type="InterPro" id="IPR038765">
    <property type="entry name" value="Papain-like_cys_pep_sf"/>
</dbReference>
<keyword evidence="4 6" id="KW-0378">Hydrolase</keyword>
<dbReference type="GO" id="GO:0016579">
    <property type="term" value="P:protein deubiquitination"/>
    <property type="evidence" value="ECO:0007669"/>
    <property type="project" value="TreeGrafter"/>
</dbReference>
<dbReference type="GO" id="GO:0005829">
    <property type="term" value="C:cytosol"/>
    <property type="evidence" value="ECO:0007669"/>
    <property type="project" value="TreeGrafter"/>
</dbReference>
<dbReference type="GO" id="GO:0004843">
    <property type="term" value="F:cysteine-type deubiquitinase activity"/>
    <property type="evidence" value="ECO:0007669"/>
    <property type="project" value="UniProtKB-UniRule"/>
</dbReference>
<evidence type="ECO:0000256" key="4">
    <source>
        <dbReference type="ARBA" id="ARBA00022801"/>
    </source>
</evidence>
<evidence type="ECO:0000256" key="3">
    <source>
        <dbReference type="ARBA" id="ARBA00022786"/>
    </source>
</evidence>
<dbReference type="AlphaFoldDB" id="A0A177B3L8"/>
<accession>A0A177B3L8</accession>
<sequence length="280" mass="32028">MKIKIKFNKTLHHIDDIEPTCTLNELKIQIMKCIGCDSVDLKLRFNYPPTLLDTSDNFQGKGDQKTVTDYDLQQGDVIHVDILKPLEELDLSRCLKIEKVAADNSCLFNSICILIPGESRTPSQLRTIISEYIQMNPDVYTMLVLGKSIDDYCDWINLGNSWGGYIELSIFSKLYRCQFVVFDTHTVQAIRLGDYEEVAYLNYNGIHYNPIVLNTGKSKTTIFKVDNESIFNQAQQLTIDQNSQVATKKIKCSVCQVILNSQFEAKDHSNKTNHYAYEEV</sequence>
<dbReference type="CDD" id="cd22745">
    <property type="entry name" value="OTU_OTU1"/>
    <property type="match status" value="1"/>
</dbReference>
<comment type="caution">
    <text evidence="8">The sequence shown here is derived from an EMBL/GenBank/DDBJ whole genome shotgun (WGS) entry which is preliminary data.</text>
</comment>
<dbReference type="Pfam" id="PF02338">
    <property type="entry name" value="OTU"/>
    <property type="match status" value="1"/>
</dbReference>
<evidence type="ECO:0000256" key="6">
    <source>
        <dbReference type="RuleBase" id="RU367104"/>
    </source>
</evidence>
<reference evidence="8 9" key="1">
    <citation type="submission" date="2016-04" db="EMBL/GenBank/DDBJ databases">
        <title>The genome of Intoshia linei affirms orthonectids as highly simplified spiralians.</title>
        <authorList>
            <person name="Mikhailov K.V."/>
            <person name="Slusarev G.S."/>
            <person name="Nikitin M.A."/>
            <person name="Logacheva M.D."/>
            <person name="Penin A."/>
            <person name="Aleoshin V."/>
            <person name="Panchin Y.V."/>
        </authorList>
    </citation>
    <scope>NUCLEOTIDE SEQUENCE [LARGE SCALE GENOMIC DNA]</scope>
    <source>
        <strain evidence="8">Intl2013</strain>
        <tissue evidence="8">Whole animal</tissue>
    </source>
</reference>
<dbReference type="SUPFAM" id="SSF54001">
    <property type="entry name" value="Cysteine proteinases"/>
    <property type="match status" value="1"/>
</dbReference>
<keyword evidence="6" id="KW-0963">Cytoplasm</keyword>
<evidence type="ECO:0000256" key="5">
    <source>
        <dbReference type="ARBA" id="ARBA00022807"/>
    </source>
</evidence>
<evidence type="ECO:0000256" key="1">
    <source>
        <dbReference type="ARBA" id="ARBA00000707"/>
    </source>
</evidence>
<dbReference type="GO" id="GO:0005634">
    <property type="term" value="C:nucleus"/>
    <property type="evidence" value="ECO:0007669"/>
    <property type="project" value="TreeGrafter"/>
</dbReference>